<evidence type="ECO:0000313" key="5">
    <source>
        <dbReference type="Proteomes" id="UP001416858"/>
    </source>
</evidence>
<keyword evidence="5" id="KW-1185">Reference proteome</keyword>
<dbReference type="EMBL" id="BAABRO010000012">
    <property type="protein sequence ID" value="GAA5509034.1"/>
    <property type="molecule type" value="Genomic_DNA"/>
</dbReference>
<keyword evidence="2" id="KW-0342">GTP-binding</keyword>
<keyword evidence="4" id="KW-0251">Elongation factor</keyword>
<dbReference type="Pfam" id="PF03764">
    <property type="entry name" value="EFG_IV"/>
    <property type="match status" value="1"/>
</dbReference>
<dbReference type="InterPro" id="IPR014721">
    <property type="entry name" value="Ribsml_uS5_D2-typ_fold_subgr"/>
</dbReference>
<evidence type="ECO:0000313" key="4">
    <source>
        <dbReference type="EMBL" id="GAA5509034.1"/>
    </source>
</evidence>
<dbReference type="InterPro" id="IPR020568">
    <property type="entry name" value="Ribosomal_Su5_D2-typ_SF"/>
</dbReference>
<reference evidence="4 5" key="1">
    <citation type="submission" date="2024-02" db="EMBL/GenBank/DDBJ databases">
        <title>Rhodopirellula caenicola NBRC 110016.</title>
        <authorList>
            <person name="Ichikawa N."/>
            <person name="Katano-Makiyama Y."/>
            <person name="Hidaka K."/>
        </authorList>
    </citation>
    <scope>NUCLEOTIDE SEQUENCE [LARGE SCALE GENOMIC DNA]</scope>
    <source>
        <strain evidence="4 5">NBRC 110016</strain>
    </source>
</reference>
<evidence type="ECO:0000256" key="2">
    <source>
        <dbReference type="ARBA" id="ARBA00023134"/>
    </source>
</evidence>
<dbReference type="InterPro" id="IPR005517">
    <property type="entry name" value="Transl_elong_EFG/EF2_IV"/>
</dbReference>
<accession>A0ABP9VV54</accession>
<gene>
    <name evidence="4" type="primary">GFM1</name>
    <name evidence="4" type="ORF">Rcae01_04503</name>
</gene>
<feature type="domain" description="Translation elongation factor EFG/EF2" evidence="3">
    <location>
        <begin position="9"/>
        <end position="101"/>
    </location>
</feature>
<keyword evidence="4" id="KW-0648">Protein biosynthesis</keyword>
<proteinExistence type="predicted"/>
<dbReference type="SMART" id="SM00889">
    <property type="entry name" value="EFG_IV"/>
    <property type="match status" value="1"/>
</dbReference>
<name>A0ABP9VV54_9BACT</name>
<dbReference type="SUPFAM" id="SSF54211">
    <property type="entry name" value="Ribosomal protein S5 domain 2-like"/>
    <property type="match status" value="1"/>
</dbReference>
<protein>
    <submittedName>
        <fullName evidence="4">Elongation factor G, mitochondrial</fullName>
    </submittedName>
</protein>
<dbReference type="GO" id="GO:0003746">
    <property type="term" value="F:translation elongation factor activity"/>
    <property type="evidence" value="ECO:0007669"/>
    <property type="project" value="UniProtKB-KW"/>
</dbReference>
<keyword evidence="1" id="KW-0547">Nucleotide-binding</keyword>
<sequence length="103" mass="11414">MHTKRILSHCVDRHTLLDQHHWTGTNWTATLCGLLISLEPLPADSETEFEFRDCVAGGRISRSYIAAVREGVIEALSCGLLGNYPVVGVRVVILDGMEHEKVT</sequence>
<dbReference type="Gene3D" id="3.30.230.10">
    <property type="match status" value="1"/>
</dbReference>
<organism evidence="4 5">
    <name type="scientific">Novipirellula caenicola</name>
    <dbReference type="NCBI Taxonomy" id="1536901"/>
    <lineage>
        <taxon>Bacteria</taxon>
        <taxon>Pseudomonadati</taxon>
        <taxon>Planctomycetota</taxon>
        <taxon>Planctomycetia</taxon>
        <taxon>Pirellulales</taxon>
        <taxon>Pirellulaceae</taxon>
        <taxon>Novipirellula</taxon>
    </lineage>
</organism>
<dbReference type="Proteomes" id="UP001416858">
    <property type="component" value="Unassembled WGS sequence"/>
</dbReference>
<comment type="caution">
    <text evidence="4">The sequence shown here is derived from an EMBL/GenBank/DDBJ whole genome shotgun (WGS) entry which is preliminary data.</text>
</comment>
<evidence type="ECO:0000256" key="1">
    <source>
        <dbReference type="ARBA" id="ARBA00022741"/>
    </source>
</evidence>
<evidence type="ECO:0000259" key="3">
    <source>
        <dbReference type="SMART" id="SM00889"/>
    </source>
</evidence>